<proteinExistence type="predicted"/>
<reference evidence="1" key="1">
    <citation type="submission" date="2020-04" db="EMBL/GenBank/DDBJ databases">
        <authorList>
            <person name="Alioto T."/>
            <person name="Alioto T."/>
            <person name="Gomez Garrido J."/>
        </authorList>
    </citation>
    <scope>NUCLEOTIDE SEQUENCE</scope>
    <source>
        <strain evidence="1">A484AB</strain>
    </source>
</reference>
<sequence>MMKRIMGNIDLMKSVRAAYKAREAFDVHNTRRHREQTSLKDKVKAMWFCLKEGFFVNHTSEGENDITSYSSCGKTMKVTPSLIDGYSKGVAKFKLVFKERLFKYFGQHETCIESEDDEDDEELGVC</sequence>
<dbReference type="OrthoDB" id="6020335at2759"/>
<dbReference type="AlphaFoldDB" id="A0A6S7H4Y7"/>
<keyword evidence="2" id="KW-1185">Reference proteome</keyword>
<protein>
    <submittedName>
        <fullName evidence="1">Uncharacterized protein</fullName>
    </submittedName>
</protein>
<dbReference type="Proteomes" id="UP001152795">
    <property type="component" value="Unassembled WGS sequence"/>
</dbReference>
<evidence type="ECO:0000313" key="2">
    <source>
        <dbReference type="Proteomes" id="UP001152795"/>
    </source>
</evidence>
<evidence type="ECO:0000313" key="1">
    <source>
        <dbReference type="EMBL" id="CAB3999319.1"/>
    </source>
</evidence>
<accession>A0A6S7H4Y7</accession>
<gene>
    <name evidence="1" type="ORF">PACLA_8A083940</name>
</gene>
<organism evidence="1 2">
    <name type="scientific">Paramuricea clavata</name>
    <name type="common">Red gorgonian</name>
    <name type="synonym">Violescent sea-whip</name>
    <dbReference type="NCBI Taxonomy" id="317549"/>
    <lineage>
        <taxon>Eukaryota</taxon>
        <taxon>Metazoa</taxon>
        <taxon>Cnidaria</taxon>
        <taxon>Anthozoa</taxon>
        <taxon>Octocorallia</taxon>
        <taxon>Malacalcyonacea</taxon>
        <taxon>Plexauridae</taxon>
        <taxon>Paramuricea</taxon>
    </lineage>
</organism>
<comment type="caution">
    <text evidence="1">The sequence shown here is derived from an EMBL/GenBank/DDBJ whole genome shotgun (WGS) entry which is preliminary data.</text>
</comment>
<name>A0A6S7H4Y7_PARCT</name>
<dbReference type="EMBL" id="CACRXK020003564">
    <property type="protein sequence ID" value="CAB3999319.1"/>
    <property type="molecule type" value="Genomic_DNA"/>
</dbReference>